<protein>
    <submittedName>
        <fullName evidence="2 4">Zinc finger protein</fullName>
    </submittedName>
</protein>
<dbReference type="Proteomes" id="UP000694846">
    <property type="component" value="Unplaced"/>
</dbReference>
<keyword evidence="3" id="KW-1185">Reference proteome</keyword>
<dbReference type="PANTHER" id="PTHR21354">
    <property type="entry name" value="ZINC FINGER PROTEIN 511"/>
    <property type="match status" value="1"/>
</dbReference>
<feature type="domain" description="C2H2-type" evidence="1">
    <location>
        <begin position="119"/>
        <end position="142"/>
    </location>
</feature>
<dbReference type="AlphaFoldDB" id="A0A2S2QRX3"/>
<reference evidence="4" key="2">
    <citation type="submission" date="2025-04" db="UniProtKB">
        <authorList>
            <consortium name="RefSeq"/>
        </authorList>
    </citation>
    <scope>IDENTIFICATION</scope>
    <source>
        <tissue evidence="4">Whole body</tissue>
    </source>
</reference>
<dbReference type="InterPro" id="IPR039258">
    <property type="entry name" value="ZNF511"/>
</dbReference>
<dbReference type="OrthoDB" id="18440at2759"/>
<evidence type="ECO:0000313" key="3">
    <source>
        <dbReference type="Proteomes" id="UP000694846"/>
    </source>
</evidence>
<feature type="domain" description="C2H2-type" evidence="1">
    <location>
        <begin position="82"/>
        <end position="103"/>
    </location>
</feature>
<organism evidence="2">
    <name type="scientific">Sipha flava</name>
    <name type="common">yellow sugarcane aphid</name>
    <dbReference type="NCBI Taxonomy" id="143950"/>
    <lineage>
        <taxon>Eukaryota</taxon>
        <taxon>Metazoa</taxon>
        <taxon>Ecdysozoa</taxon>
        <taxon>Arthropoda</taxon>
        <taxon>Hexapoda</taxon>
        <taxon>Insecta</taxon>
        <taxon>Pterygota</taxon>
        <taxon>Neoptera</taxon>
        <taxon>Paraneoptera</taxon>
        <taxon>Hemiptera</taxon>
        <taxon>Sternorrhyncha</taxon>
        <taxon>Aphidomorpha</taxon>
        <taxon>Aphidoidea</taxon>
        <taxon>Aphididae</taxon>
        <taxon>Sipha</taxon>
    </lineage>
</organism>
<proteinExistence type="predicted"/>
<dbReference type="Gene3D" id="3.30.160.60">
    <property type="entry name" value="Classic Zinc Finger"/>
    <property type="match status" value="1"/>
</dbReference>
<evidence type="ECO:0000259" key="1">
    <source>
        <dbReference type="PROSITE" id="PS00028"/>
    </source>
</evidence>
<dbReference type="PANTHER" id="PTHR21354:SF0">
    <property type="entry name" value="ZINC FINGER PROTEIN 511"/>
    <property type="match status" value="1"/>
</dbReference>
<reference evidence="2" key="1">
    <citation type="submission" date="2018-04" db="EMBL/GenBank/DDBJ databases">
        <title>Transcriptome assembly of Sipha flava.</title>
        <authorList>
            <person name="Scully E.D."/>
            <person name="Geib S.M."/>
            <person name="Palmer N.A."/>
            <person name="Koch K."/>
            <person name="Bradshaw J."/>
            <person name="Heng-Moss T."/>
            <person name="Sarath G."/>
        </authorList>
    </citation>
    <scope>NUCLEOTIDE SEQUENCE</scope>
</reference>
<dbReference type="InterPro" id="IPR013087">
    <property type="entry name" value="Znf_C2H2_type"/>
</dbReference>
<evidence type="ECO:0000313" key="4">
    <source>
        <dbReference type="RefSeq" id="XP_025422115.1"/>
    </source>
</evidence>
<accession>A0A2S2QRX3</accession>
<feature type="domain" description="C2H2-type" evidence="1">
    <location>
        <begin position="55"/>
        <end position="78"/>
    </location>
</feature>
<evidence type="ECO:0000313" key="2">
    <source>
        <dbReference type="EMBL" id="MBY80454.1"/>
    </source>
</evidence>
<gene>
    <name evidence="2" type="primary">ZNF511</name>
    <name evidence="4" type="synonym">LOC112691897</name>
    <name evidence="2" type="ORF">g.151077</name>
</gene>
<dbReference type="PROSITE" id="PS00028">
    <property type="entry name" value="ZINC_FINGER_C2H2_1"/>
    <property type="match status" value="3"/>
</dbReference>
<sequence length="186" mass="21605">MEKLLQILARGTGHKRLDDDLFKAVDSSFNIYRREGIFEIEELPKETEKTDNFRCNVNGCMLSFSSMAAYDLHYNSNHRYTCLYCRKLLQSAHLLDLHLSEKHDNYFLASSAKKPMFKCLIETCQVKFWNSDERNNHCKEIHKISKSFLLHFGNKKNKKQSKPKKAVSSIGLETVSDLSMDSMVID</sequence>
<dbReference type="RefSeq" id="XP_025422115.1">
    <property type="nucleotide sequence ID" value="XM_025566330.1"/>
</dbReference>
<dbReference type="SMART" id="SM00355">
    <property type="entry name" value="ZnF_C2H2"/>
    <property type="match status" value="3"/>
</dbReference>
<dbReference type="EMBL" id="GGMS01011251">
    <property type="protein sequence ID" value="MBY80454.1"/>
    <property type="molecule type" value="Transcribed_RNA"/>
</dbReference>
<name>A0A2S2QRX3_9HEMI</name>